<dbReference type="Proteomes" id="UP001497516">
    <property type="component" value="Chromosome 1"/>
</dbReference>
<organism evidence="2 3">
    <name type="scientific">Linum trigynum</name>
    <dbReference type="NCBI Taxonomy" id="586398"/>
    <lineage>
        <taxon>Eukaryota</taxon>
        <taxon>Viridiplantae</taxon>
        <taxon>Streptophyta</taxon>
        <taxon>Embryophyta</taxon>
        <taxon>Tracheophyta</taxon>
        <taxon>Spermatophyta</taxon>
        <taxon>Magnoliopsida</taxon>
        <taxon>eudicotyledons</taxon>
        <taxon>Gunneridae</taxon>
        <taxon>Pentapetalae</taxon>
        <taxon>rosids</taxon>
        <taxon>fabids</taxon>
        <taxon>Malpighiales</taxon>
        <taxon>Linaceae</taxon>
        <taxon>Linum</taxon>
    </lineage>
</organism>
<evidence type="ECO:0000259" key="1">
    <source>
        <dbReference type="PROSITE" id="PS50878"/>
    </source>
</evidence>
<dbReference type="EMBL" id="OZ034813">
    <property type="protein sequence ID" value="CAL1355598.1"/>
    <property type="molecule type" value="Genomic_DNA"/>
</dbReference>
<dbReference type="InterPro" id="IPR043502">
    <property type="entry name" value="DNA/RNA_pol_sf"/>
</dbReference>
<feature type="domain" description="Reverse transcriptase" evidence="1">
    <location>
        <begin position="273"/>
        <end position="401"/>
    </location>
</feature>
<dbReference type="PANTHER" id="PTHR31635">
    <property type="entry name" value="REVERSE TRANSCRIPTASE DOMAIN-CONTAINING PROTEIN-RELATED"/>
    <property type="match status" value="1"/>
</dbReference>
<dbReference type="AlphaFoldDB" id="A0AAV2CIF5"/>
<evidence type="ECO:0000313" key="2">
    <source>
        <dbReference type="EMBL" id="CAL1355598.1"/>
    </source>
</evidence>
<dbReference type="PANTHER" id="PTHR31635:SF196">
    <property type="entry name" value="REVERSE TRANSCRIPTASE DOMAIN-CONTAINING PROTEIN-RELATED"/>
    <property type="match status" value="1"/>
</dbReference>
<dbReference type="SUPFAM" id="SSF56672">
    <property type="entry name" value="DNA/RNA polymerases"/>
    <property type="match status" value="1"/>
</dbReference>
<proteinExistence type="predicted"/>
<dbReference type="Pfam" id="PF00078">
    <property type="entry name" value="RVT_1"/>
    <property type="match status" value="1"/>
</dbReference>
<gene>
    <name evidence="2" type="ORF">LTRI10_LOCUS3351</name>
</gene>
<name>A0AAV2CIF5_9ROSI</name>
<dbReference type="PROSITE" id="PS50878">
    <property type="entry name" value="RT_POL"/>
    <property type="match status" value="1"/>
</dbReference>
<protein>
    <recommendedName>
        <fullName evidence="1">Reverse transcriptase domain-containing protein</fullName>
    </recommendedName>
</protein>
<keyword evidence="3" id="KW-1185">Reference proteome</keyword>
<sequence length="401" mass="47446">MFPDCNLAALERVESDHNPLYISWGDFAEIKRPWKFENMWLEDERLFKSAEVWFKAPVFGKGAVFLWSRRLIFLKRNIKIWNKETFGNVKVRIDNLLSGIKQLDDKEDCSNLQEVERAEREELKAELQNTLNMQELSWRQKSRESWHQKGERNTRYFHRMANYRRKVNFISRIQIDGRYFEGKQALGEAIANEYKLLFQETTFERPFPNDYLERSLDEDDCRLLTLQFTEKEIWSAIRDCDGFKAPGPDGFTFEFYKKCWPLCKKDIMLAFEEFHDNGYLPDSVTHAFICLTPKVDVVESVKDLRPICLMNRFHKILSKVLMKRMSIVLPKLISHNQHASVIGRHISEAALIANEAIDSRRKSKKSGLIFKLDIEKAFDNVSWDCLFKIIRSVGFSEKWQQ</sequence>
<accession>A0AAV2CIF5</accession>
<dbReference type="InterPro" id="IPR000477">
    <property type="entry name" value="RT_dom"/>
</dbReference>
<evidence type="ECO:0000313" key="3">
    <source>
        <dbReference type="Proteomes" id="UP001497516"/>
    </source>
</evidence>
<reference evidence="2 3" key="1">
    <citation type="submission" date="2024-04" db="EMBL/GenBank/DDBJ databases">
        <authorList>
            <person name="Fracassetti M."/>
        </authorList>
    </citation>
    <scope>NUCLEOTIDE SEQUENCE [LARGE SCALE GENOMIC DNA]</scope>
</reference>